<feature type="region of interest" description="Disordered" evidence="5">
    <location>
        <begin position="141"/>
        <end position="165"/>
    </location>
</feature>
<name>A0A3R7NF59_PENVA</name>
<comment type="subcellular location">
    <subcellularLocation>
        <location evidence="1">Membrane</location>
        <topology evidence="1">Multi-pass membrane protein</topology>
    </subcellularLocation>
</comment>
<dbReference type="GO" id="GO:0022857">
    <property type="term" value="F:transmembrane transporter activity"/>
    <property type="evidence" value="ECO:0007669"/>
    <property type="project" value="InterPro"/>
</dbReference>
<evidence type="ECO:0000313" key="9">
    <source>
        <dbReference type="Proteomes" id="UP000283509"/>
    </source>
</evidence>
<evidence type="ECO:0000256" key="6">
    <source>
        <dbReference type="SAM" id="Phobius"/>
    </source>
</evidence>
<evidence type="ECO:0000313" key="8">
    <source>
        <dbReference type="EMBL" id="ROT85539.1"/>
    </source>
</evidence>
<sequence length="177" mass="19452">MLSVFEIVSVLLATPVNQLVGRRHVIGSTLLLAGALFLAVMFVPEEIWYVKWALVMISFFLAGGGYQVVFMYVPELFPTMVRTKGFAMVTLAGSLGQCVAPIVTDLLAQQTWWAVNVSLGCAGMVAGLLVPALPETKSMPLPETIQDVEDRRNNNVQQRTEKHKKALTVTDLQHSHV</sequence>
<gene>
    <name evidence="8" type="ORF">C7M84_012196</name>
</gene>
<dbReference type="InterPro" id="IPR011701">
    <property type="entry name" value="MFS"/>
</dbReference>
<keyword evidence="4 6" id="KW-0472">Membrane</keyword>
<evidence type="ECO:0000256" key="3">
    <source>
        <dbReference type="ARBA" id="ARBA00022989"/>
    </source>
</evidence>
<dbReference type="InterPro" id="IPR036259">
    <property type="entry name" value="MFS_trans_sf"/>
</dbReference>
<dbReference type="Proteomes" id="UP000283509">
    <property type="component" value="Unassembled WGS sequence"/>
</dbReference>
<dbReference type="SUPFAM" id="SSF103473">
    <property type="entry name" value="MFS general substrate transporter"/>
    <property type="match status" value="1"/>
</dbReference>
<reference evidence="8 9" key="2">
    <citation type="submission" date="2019-01" db="EMBL/GenBank/DDBJ databases">
        <title>The decoding of complex shrimp genome reveals the adaptation for benthos swimmer, frequently molting mechanism and breeding impact on genome.</title>
        <authorList>
            <person name="Sun Y."/>
            <person name="Gao Y."/>
            <person name="Yu Y."/>
        </authorList>
    </citation>
    <scope>NUCLEOTIDE SEQUENCE [LARGE SCALE GENOMIC DNA]</scope>
    <source>
        <tissue evidence="8">Muscle</tissue>
    </source>
</reference>
<evidence type="ECO:0000259" key="7">
    <source>
        <dbReference type="PROSITE" id="PS50850"/>
    </source>
</evidence>
<proteinExistence type="predicted"/>
<feature type="transmembrane region" description="Helical" evidence="6">
    <location>
        <begin position="110"/>
        <end position="130"/>
    </location>
</feature>
<dbReference type="PROSITE" id="PS50850">
    <property type="entry name" value="MFS"/>
    <property type="match status" value="1"/>
</dbReference>
<dbReference type="GO" id="GO:0016020">
    <property type="term" value="C:membrane"/>
    <property type="evidence" value="ECO:0007669"/>
    <property type="project" value="UniProtKB-SubCell"/>
</dbReference>
<protein>
    <submittedName>
        <fullName evidence="8">Putative solute carrier family 22 member 7-like</fullName>
    </submittedName>
</protein>
<evidence type="ECO:0000256" key="2">
    <source>
        <dbReference type="ARBA" id="ARBA00022692"/>
    </source>
</evidence>
<reference evidence="8 9" key="1">
    <citation type="submission" date="2018-04" db="EMBL/GenBank/DDBJ databases">
        <authorList>
            <person name="Zhang X."/>
            <person name="Yuan J."/>
            <person name="Li F."/>
            <person name="Xiang J."/>
        </authorList>
    </citation>
    <scope>NUCLEOTIDE SEQUENCE [LARGE SCALE GENOMIC DNA]</scope>
    <source>
        <tissue evidence="8">Muscle</tissue>
    </source>
</reference>
<keyword evidence="9" id="KW-1185">Reference proteome</keyword>
<evidence type="ECO:0000256" key="1">
    <source>
        <dbReference type="ARBA" id="ARBA00004141"/>
    </source>
</evidence>
<keyword evidence="2 6" id="KW-0812">Transmembrane</keyword>
<feature type="transmembrane region" description="Helical" evidence="6">
    <location>
        <begin position="49"/>
        <end position="73"/>
    </location>
</feature>
<feature type="transmembrane region" description="Helical" evidence="6">
    <location>
        <begin position="85"/>
        <end position="104"/>
    </location>
</feature>
<accession>A0A3R7NF59</accession>
<dbReference type="InterPro" id="IPR020846">
    <property type="entry name" value="MFS_dom"/>
</dbReference>
<feature type="domain" description="Major facilitator superfamily (MFS) profile" evidence="7">
    <location>
        <begin position="1"/>
        <end position="177"/>
    </location>
</feature>
<dbReference type="Pfam" id="PF07690">
    <property type="entry name" value="MFS_1"/>
    <property type="match status" value="1"/>
</dbReference>
<evidence type="ECO:0000256" key="5">
    <source>
        <dbReference type="SAM" id="MobiDB-lite"/>
    </source>
</evidence>
<organism evidence="8 9">
    <name type="scientific">Penaeus vannamei</name>
    <name type="common">Whiteleg shrimp</name>
    <name type="synonym">Litopenaeus vannamei</name>
    <dbReference type="NCBI Taxonomy" id="6689"/>
    <lineage>
        <taxon>Eukaryota</taxon>
        <taxon>Metazoa</taxon>
        <taxon>Ecdysozoa</taxon>
        <taxon>Arthropoda</taxon>
        <taxon>Crustacea</taxon>
        <taxon>Multicrustacea</taxon>
        <taxon>Malacostraca</taxon>
        <taxon>Eumalacostraca</taxon>
        <taxon>Eucarida</taxon>
        <taxon>Decapoda</taxon>
        <taxon>Dendrobranchiata</taxon>
        <taxon>Penaeoidea</taxon>
        <taxon>Penaeidae</taxon>
        <taxon>Penaeus</taxon>
    </lineage>
</organism>
<keyword evidence="3 6" id="KW-1133">Transmembrane helix</keyword>
<dbReference type="AlphaFoldDB" id="A0A3R7NF59"/>
<dbReference type="STRING" id="6689.A0A3R7NF59"/>
<dbReference type="Gene3D" id="1.20.1250.20">
    <property type="entry name" value="MFS general substrate transporter like domains"/>
    <property type="match status" value="1"/>
</dbReference>
<evidence type="ECO:0000256" key="4">
    <source>
        <dbReference type="ARBA" id="ARBA00023136"/>
    </source>
</evidence>
<feature type="transmembrane region" description="Helical" evidence="6">
    <location>
        <begin position="25"/>
        <end position="43"/>
    </location>
</feature>
<dbReference type="PANTHER" id="PTHR24064">
    <property type="entry name" value="SOLUTE CARRIER FAMILY 22 MEMBER"/>
    <property type="match status" value="1"/>
</dbReference>
<dbReference type="EMBL" id="QCYY01000255">
    <property type="protein sequence ID" value="ROT85539.1"/>
    <property type="molecule type" value="Genomic_DNA"/>
</dbReference>
<comment type="caution">
    <text evidence="8">The sequence shown here is derived from an EMBL/GenBank/DDBJ whole genome shotgun (WGS) entry which is preliminary data.</text>
</comment>
<dbReference type="OrthoDB" id="5296287at2759"/>